<evidence type="ECO:0000256" key="1">
    <source>
        <dbReference type="SAM" id="MobiDB-lite"/>
    </source>
</evidence>
<dbReference type="Proteomes" id="UP000318582">
    <property type="component" value="Unassembled WGS sequence"/>
</dbReference>
<feature type="region of interest" description="Disordered" evidence="1">
    <location>
        <begin position="1125"/>
        <end position="1165"/>
    </location>
</feature>
<feature type="compositionally biased region" description="Low complexity" evidence="1">
    <location>
        <begin position="449"/>
        <end position="460"/>
    </location>
</feature>
<feature type="compositionally biased region" description="Polar residues" evidence="1">
    <location>
        <begin position="380"/>
        <end position="390"/>
    </location>
</feature>
<name>A0A507E6N7_9FUNG</name>
<protein>
    <submittedName>
        <fullName evidence="2">Uncharacterized protein</fullName>
    </submittedName>
</protein>
<feature type="compositionally biased region" description="Basic and acidic residues" evidence="1">
    <location>
        <begin position="16"/>
        <end position="29"/>
    </location>
</feature>
<keyword evidence="3" id="KW-1185">Reference proteome</keyword>
<dbReference type="STRING" id="109895.A0A507E6N7"/>
<feature type="compositionally biased region" description="Low complexity" evidence="1">
    <location>
        <begin position="1135"/>
        <end position="1149"/>
    </location>
</feature>
<feature type="compositionally biased region" description="Basic and acidic residues" evidence="1">
    <location>
        <begin position="267"/>
        <end position="281"/>
    </location>
</feature>
<feature type="compositionally biased region" description="Low complexity" evidence="1">
    <location>
        <begin position="505"/>
        <end position="519"/>
    </location>
</feature>
<gene>
    <name evidence="2" type="ORF">PhCBS80983_g02792</name>
</gene>
<feature type="compositionally biased region" description="Polar residues" evidence="1">
    <location>
        <begin position="572"/>
        <end position="590"/>
    </location>
</feature>
<feature type="compositionally biased region" description="Low complexity" evidence="1">
    <location>
        <begin position="82"/>
        <end position="98"/>
    </location>
</feature>
<feature type="compositionally biased region" description="Basic residues" evidence="1">
    <location>
        <begin position="920"/>
        <end position="930"/>
    </location>
</feature>
<evidence type="ECO:0000313" key="2">
    <source>
        <dbReference type="EMBL" id="TPX58965.1"/>
    </source>
</evidence>
<sequence length="1165" mass="130958">MENDQDDRLGPGPCHTLDDFRRPLPDDGAHPQAIPAGGLLLPREDGGRRALALPLPSLSDSHSRRLHSPGAYSDPYRHQENPSPTSLAAPSLSFSSATQSPSIPANTVLRPQLYQGRQSHYPQVRTYDARDPSSHSMHAPSPLLREGSYPRPPAAQALEGPTVHDAWIHAGTATNTAHSQPHARYPDGEQPAGLLSYSASSPSSGYPPQKRQSAPQLGPSHVSFRTSSHAQDIRQDVGHPNPSAYVPCQHPHHQDDVHNEQQQQQQPREEELGYGRRERDGYQSYQSYYGDRSDRPQSDTVHREEYRQETDQHQPAWQQPPQLRQHHQMEQRQQDQFYPRQHEQLRSDLWQHEQYRSLQSQPRHSEPKHRESWRHERSQSRPQPQEQVELQSRLHEPMRSQSWQQEHPQFQSRQLEHLPPQSRQHDQTQHEPPQNPPLHQHQQRDQRFHYQQPQHYQNQQWHRNVEHSHFGATSSRSRDAQPALPQQQVEQLQVRHSEQHRMRQQQEYQQQMQYPQLHQHPAEHESHQNQSQSRFMRHLNDPPPPQRTASPQQPRAHSETHSRYTIDIPKPQSHTDQLYEGTSSTAQPFNAWTVPDESPSSSIPDTPTSVTAAVESASSALSSKKPKLITRRKKTSLEEEGYCCRCGVYMGTLIFHGPPAHVTVPHVAELRCMKCEFGDSVAHETAAAAPTRRRRKRVQTYGPGAELDCDVCMRRVGSGGVRAPFPDEDISDEGRSLRANDRMKSGPDYPSYTQEWVELNFDVEVVCALCKAKYSLCTECGGGGTFRTGKWRPIELFPVGRKTCSLSHLRVGPGAPIDICCWQFPQEAYTRGPNGPIAPRPDTIANILAEVREVYEDGYLTNLALPSVMESLPVCQNWELLTGRFVRAWREAETVLTTSIPGSRIFLAVAWMRVAASGRHRGGKKGKASHHGAGIAGVQGATESTRAGSANESPQPQGGSLARDPARMMVSFMSVHWKVHDGSMLLIPSADRGSDPTPNGITAELLRRIIARIKNDAIAENLPEVKHMWCYMRNFQLSTLNSERGEMVPRSSSSSTTPGGSGGSGGTWRAAGILGRLGMVPLTQYIRSHPDVNRNLFETSVPEEMRPFFAPFLTSMDDVNQMLIPRPRRPRRGRASAATSTTDTPTDTPEASGPGTPYLGAAANE</sequence>
<comment type="caution">
    <text evidence="2">The sequence shown here is derived from an EMBL/GenBank/DDBJ whole genome shotgun (WGS) entry which is preliminary data.</text>
</comment>
<feature type="compositionally biased region" description="Basic and acidic residues" evidence="1">
    <location>
        <begin position="363"/>
        <end position="379"/>
    </location>
</feature>
<feature type="region of interest" description="Disordered" evidence="1">
    <location>
        <begin position="356"/>
        <end position="610"/>
    </location>
</feature>
<feature type="compositionally biased region" description="Basic and acidic residues" evidence="1">
    <location>
        <begin position="291"/>
        <end position="312"/>
    </location>
</feature>
<feature type="compositionally biased region" description="Polar residues" evidence="1">
    <location>
        <begin position="399"/>
        <end position="413"/>
    </location>
</feature>
<feature type="compositionally biased region" description="Low complexity" evidence="1">
    <location>
        <begin position="49"/>
        <end position="60"/>
    </location>
</feature>
<dbReference type="EMBL" id="QEAQ01000030">
    <property type="protein sequence ID" value="TPX58965.1"/>
    <property type="molecule type" value="Genomic_DNA"/>
</dbReference>
<feature type="compositionally biased region" description="Low complexity" evidence="1">
    <location>
        <begin position="191"/>
        <end position="208"/>
    </location>
</feature>
<organism evidence="2 3">
    <name type="scientific">Powellomyces hirtus</name>
    <dbReference type="NCBI Taxonomy" id="109895"/>
    <lineage>
        <taxon>Eukaryota</taxon>
        <taxon>Fungi</taxon>
        <taxon>Fungi incertae sedis</taxon>
        <taxon>Chytridiomycota</taxon>
        <taxon>Chytridiomycota incertae sedis</taxon>
        <taxon>Chytridiomycetes</taxon>
        <taxon>Spizellomycetales</taxon>
        <taxon>Powellomycetaceae</taxon>
        <taxon>Powellomyces</taxon>
    </lineage>
</organism>
<feature type="compositionally biased region" description="Polar residues" evidence="1">
    <location>
        <begin position="941"/>
        <end position="958"/>
    </location>
</feature>
<accession>A0A507E6N7</accession>
<dbReference type="AlphaFoldDB" id="A0A507E6N7"/>
<feature type="region of interest" description="Disordered" evidence="1">
    <location>
        <begin position="920"/>
        <end position="962"/>
    </location>
</feature>
<feature type="compositionally biased region" description="Low complexity" evidence="1">
    <location>
        <begin position="595"/>
        <end position="610"/>
    </location>
</feature>
<proteinExistence type="predicted"/>
<evidence type="ECO:0000313" key="3">
    <source>
        <dbReference type="Proteomes" id="UP000318582"/>
    </source>
</evidence>
<feature type="region of interest" description="Disordered" evidence="1">
    <location>
        <begin position="1"/>
        <end position="157"/>
    </location>
</feature>
<reference evidence="2 3" key="1">
    <citation type="journal article" date="2019" name="Sci. Rep.">
        <title>Comparative genomics of chytrid fungi reveal insights into the obligate biotrophic and pathogenic lifestyle of Synchytrium endobioticum.</title>
        <authorList>
            <person name="van de Vossenberg B.T.L.H."/>
            <person name="Warris S."/>
            <person name="Nguyen H.D.T."/>
            <person name="van Gent-Pelzer M.P.E."/>
            <person name="Joly D.L."/>
            <person name="van de Geest H.C."/>
            <person name="Bonants P.J.M."/>
            <person name="Smith D.S."/>
            <person name="Levesque C.A."/>
            <person name="van der Lee T.A.J."/>
        </authorList>
    </citation>
    <scope>NUCLEOTIDE SEQUENCE [LARGE SCALE GENOMIC DNA]</scope>
    <source>
        <strain evidence="2 3">CBS 809.83</strain>
    </source>
</reference>
<feature type="region of interest" description="Disordered" evidence="1">
    <location>
        <begin position="175"/>
        <end position="337"/>
    </location>
</feature>
<feature type="region of interest" description="Disordered" evidence="1">
    <location>
        <begin position="1044"/>
        <end position="1067"/>
    </location>
</feature>